<gene>
    <name evidence="10" type="ORF">QE109_12420</name>
</gene>
<evidence type="ECO:0000256" key="7">
    <source>
        <dbReference type="ARBA" id="ARBA00023136"/>
    </source>
</evidence>
<protein>
    <recommendedName>
        <fullName evidence="8">Riboflavin transporter</fullName>
    </recommendedName>
</protein>
<feature type="transmembrane region" description="Helical" evidence="9">
    <location>
        <begin position="16"/>
        <end position="40"/>
    </location>
</feature>
<evidence type="ECO:0000256" key="1">
    <source>
        <dbReference type="ARBA" id="ARBA00004651"/>
    </source>
</evidence>
<keyword evidence="4 8" id="KW-1003">Cell membrane</keyword>
<evidence type="ECO:0000256" key="4">
    <source>
        <dbReference type="ARBA" id="ARBA00022475"/>
    </source>
</evidence>
<keyword evidence="11" id="KW-1185">Reference proteome</keyword>
<name>A0ABT6NEY6_9FIRM</name>
<evidence type="ECO:0000256" key="3">
    <source>
        <dbReference type="ARBA" id="ARBA00022448"/>
    </source>
</evidence>
<evidence type="ECO:0000256" key="8">
    <source>
        <dbReference type="PIRNR" id="PIRNR037778"/>
    </source>
</evidence>
<evidence type="ECO:0000256" key="9">
    <source>
        <dbReference type="SAM" id="Phobius"/>
    </source>
</evidence>
<evidence type="ECO:0000256" key="6">
    <source>
        <dbReference type="ARBA" id="ARBA00022989"/>
    </source>
</evidence>
<accession>A0ABT6NEY6</accession>
<dbReference type="Gene3D" id="1.10.1760.20">
    <property type="match status" value="1"/>
</dbReference>
<comment type="function">
    <text evidence="8">Probably a riboflavin-binding protein that interacts with the energy-coupling factor (ECF) ABC-transporter complex.</text>
</comment>
<dbReference type="Proteomes" id="UP001158045">
    <property type="component" value="Unassembled WGS sequence"/>
</dbReference>
<comment type="subcellular location">
    <subcellularLocation>
        <location evidence="1">Cell membrane</location>
        <topology evidence="1">Multi-pass membrane protein</topology>
    </subcellularLocation>
</comment>
<dbReference type="PANTHER" id="PTHR38438">
    <property type="entry name" value="RIBOFLAVIN TRANSPORTER RIBU"/>
    <property type="match status" value="1"/>
</dbReference>
<comment type="caution">
    <text evidence="10">The sequence shown here is derived from an EMBL/GenBank/DDBJ whole genome shotgun (WGS) entry which is preliminary data.</text>
</comment>
<sequence>MVTSTKKLSVSKMTKIAMLSVLAFVIMQLELMIPIFPSFLKLDMSDLPALIGAFAMGPMAGVAIEAVKNILHLLQTSTGGVGELANFAIGSAIVIPSAIIYAKNKSKKSAIIGLLVGTLFMAIVGALANYFVLIPFYTAFMPIDTIVELGTIVNPSINSVATLVLFGIVPFNLFKGLVLSALTLVLYKRISPVLHKGL</sequence>
<feature type="transmembrane region" description="Helical" evidence="9">
    <location>
        <begin position="114"/>
        <end position="140"/>
    </location>
</feature>
<evidence type="ECO:0000313" key="10">
    <source>
        <dbReference type="EMBL" id="MDH8678956.1"/>
    </source>
</evidence>
<keyword evidence="5 9" id="KW-0812">Transmembrane</keyword>
<feature type="transmembrane region" description="Helical" evidence="9">
    <location>
        <begin position="160"/>
        <end position="187"/>
    </location>
</feature>
<dbReference type="PANTHER" id="PTHR38438:SF1">
    <property type="entry name" value="RIBOFLAVIN TRANSPORTER RIBU"/>
    <property type="match status" value="1"/>
</dbReference>
<evidence type="ECO:0000256" key="2">
    <source>
        <dbReference type="ARBA" id="ARBA00005540"/>
    </source>
</evidence>
<feature type="transmembrane region" description="Helical" evidence="9">
    <location>
        <begin position="47"/>
        <end position="64"/>
    </location>
</feature>
<organism evidence="10 11">
    <name type="scientific">Fusibacter bizertensis</name>
    <dbReference type="NCBI Taxonomy" id="1488331"/>
    <lineage>
        <taxon>Bacteria</taxon>
        <taxon>Bacillati</taxon>
        <taxon>Bacillota</taxon>
        <taxon>Clostridia</taxon>
        <taxon>Eubacteriales</taxon>
        <taxon>Eubacteriales Family XII. Incertae Sedis</taxon>
        <taxon>Fusibacter</taxon>
    </lineage>
</organism>
<dbReference type="EMBL" id="JARYZI010000008">
    <property type="protein sequence ID" value="MDH8678956.1"/>
    <property type="molecule type" value="Genomic_DNA"/>
</dbReference>
<reference evidence="10 11" key="1">
    <citation type="submission" date="2023-04" db="EMBL/GenBank/DDBJ databases">
        <title>Fusibacter bizertensis strain WBS, isolated from littoral bottom sediments of the Arctic seas - biochemical and genomic analysis.</title>
        <authorList>
            <person name="Brioukhanov A.L."/>
        </authorList>
    </citation>
    <scope>NUCLEOTIDE SEQUENCE [LARGE SCALE GENOMIC DNA]</scope>
    <source>
        <strain evidence="10 11">WBS</strain>
    </source>
</reference>
<keyword evidence="6 9" id="KW-1133">Transmembrane helix</keyword>
<dbReference type="InterPro" id="IPR025720">
    <property type="entry name" value="RibU"/>
</dbReference>
<proteinExistence type="inferred from homology"/>
<feature type="transmembrane region" description="Helical" evidence="9">
    <location>
        <begin position="84"/>
        <end position="102"/>
    </location>
</feature>
<keyword evidence="7 8" id="KW-0472">Membrane</keyword>
<dbReference type="Pfam" id="PF12822">
    <property type="entry name" value="ECF_trnsprt"/>
    <property type="match status" value="1"/>
</dbReference>
<dbReference type="PIRSF" id="PIRSF037778">
    <property type="entry name" value="UCP037778_transp_RibU"/>
    <property type="match status" value="1"/>
</dbReference>
<evidence type="ECO:0000313" key="11">
    <source>
        <dbReference type="Proteomes" id="UP001158045"/>
    </source>
</evidence>
<dbReference type="RefSeq" id="WP_281094851.1">
    <property type="nucleotide sequence ID" value="NZ_JARYZI010000008.1"/>
</dbReference>
<comment type="similarity">
    <text evidence="2 8">Belongs to the prokaryotic riboflavin transporter (P-RFT) (TC 2.A.87) family.</text>
</comment>
<dbReference type="InterPro" id="IPR024529">
    <property type="entry name" value="ECF_trnsprt_substrate-spec"/>
</dbReference>
<evidence type="ECO:0000256" key="5">
    <source>
        <dbReference type="ARBA" id="ARBA00022692"/>
    </source>
</evidence>
<keyword evidence="3 8" id="KW-0813">Transport</keyword>